<feature type="compositionally biased region" description="Basic and acidic residues" evidence="1">
    <location>
        <begin position="43"/>
        <end position="52"/>
    </location>
</feature>
<dbReference type="AlphaFoldDB" id="A0AAV7RS68"/>
<comment type="caution">
    <text evidence="2">The sequence shown here is derived from an EMBL/GenBank/DDBJ whole genome shotgun (WGS) entry which is preliminary data.</text>
</comment>
<gene>
    <name evidence="2" type="ORF">NDU88_006483</name>
</gene>
<name>A0AAV7RS68_PLEWA</name>
<keyword evidence="3" id="KW-1185">Reference proteome</keyword>
<feature type="region of interest" description="Disordered" evidence="1">
    <location>
        <begin position="160"/>
        <end position="185"/>
    </location>
</feature>
<accession>A0AAV7RS68</accession>
<dbReference type="EMBL" id="JANPWB010000009">
    <property type="protein sequence ID" value="KAJ1153725.1"/>
    <property type="molecule type" value="Genomic_DNA"/>
</dbReference>
<evidence type="ECO:0000256" key="1">
    <source>
        <dbReference type="SAM" id="MobiDB-lite"/>
    </source>
</evidence>
<proteinExistence type="predicted"/>
<evidence type="ECO:0000313" key="3">
    <source>
        <dbReference type="Proteomes" id="UP001066276"/>
    </source>
</evidence>
<protein>
    <submittedName>
        <fullName evidence="2">Uncharacterized protein</fullName>
    </submittedName>
</protein>
<organism evidence="2 3">
    <name type="scientific">Pleurodeles waltl</name>
    <name type="common">Iberian ribbed newt</name>
    <dbReference type="NCBI Taxonomy" id="8319"/>
    <lineage>
        <taxon>Eukaryota</taxon>
        <taxon>Metazoa</taxon>
        <taxon>Chordata</taxon>
        <taxon>Craniata</taxon>
        <taxon>Vertebrata</taxon>
        <taxon>Euteleostomi</taxon>
        <taxon>Amphibia</taxon>
        <taxon>Batrachia</taxon>
        <taxon>Caudata</taxon>
        <taxon>Salamandroidea</taxon>
        <taxon>Salamandridae</taxon>
        <taxon>Pleurodelinae</taxon>
        <taxon>Pleurodeles</taxon>
    </lineage>
</organism>
<reference evidence="2" key="1">
    <citation type="journal article" date="2022" name="bioRxiv">
        <title>Sequencing and chromosome-scale assembly of the giantPleurodeles waltlgenome.</title>
        <authorList>
            <person name="Brown T."/>
            <person name="Elewa A."/>
            <person name="Iarovenko S."/>
            <person name="Subramanian E."/>
            <person name="Araus A.J."/>
            <person name="Petzold A."/>
            <person name="Susuki M."/>
            <person name="Suzuki K.-i.T."/>
            <person name="Hayashi T."/>
            <person name="Toyoda A."/>
            <person name="Oliveira C."/>
            <person name="Osipova E."/>
            <person name="Leigh N.D."/>
            <person name="Simon A."/>
            <person name="Yun M.H."/>
        </authorList>
    </citation>
    <scope>NUCLEOTIDE SEQUENCE</scope>
    <source>
        <strain evidence="2">20211129_DDA</strain>
        <tissue evidence="2">Liver</tissue>
    </source>
</reference>
<feature type="compositionally biased region" description="Basic and acidic residues" evidence="1">
    <location>
        <begin position="88"/>
        <end position="111"/>
    </location>
</feature>
<evidence type="ECO:0000313" key="2">
    <source>
        <dbReference type="EMBL" id="KAJ1153725.1"/>
    </source>
</evidence>
<dbReference type="Proteomes" id="UP001066276">
    <property type="component" value="Chromosome 5"/>
</dbReference>
<feature type="region of interest" description="Disordered" evidence="1">
    <location>
        <begin position="43"/>
        <end position="140"/>
    </location>
</feature>
<sequence>MGLRGRGPHLLQVSIQKRGCSRLSINLAQDASDWCWPRSVHGEENGLPRSLDDDNAGTTLENPDIRVPSGTKSEDGLQGGDEEEDAEEPGREENGKNTKDQEKKADDDRRNGNSVVPREAADQGRMVKNGDTLTDRHAPGGTWLTKVWSFLKDSLNINRESYGRGGGEGRCWRMGGTVQEEGTGR</sequence>